<feature type="region of interest" description="Disordered" evidence="2">
    <location>
        <begin position="345"/>
        <end position="389"/>
    </location>
</feature>
<feature type="domain" description="CCHC-type" evidence="3">
    <location>
        <begin position="135"/>
        <end position="149"/>
    </location>
</feature>
<dbReference type="PANTHER" id="PTHR31286:SF99">
    <property type="entry name" value="DUF4283 DOMAIN-CONTAINING PROTEIN"/>
    <property type="match status" value="1"/>
</dbReference>
<evidence type="ECO:0000313" key="4">
    <source>
        <dbReference type="EMBL" id="KAF3975669.1"/>
    </source>
</evidence>
<comment type="caution">
    <text evidence="4">The sequence shown here is derived from an EMBL/GenBank/DDBJ whole genome shotgun (WGS) entry which is preliminary data.</text>
</comment>
<feature type="compositionally biased region" description="Basic and acidic residues" evidence="2">
    <location>
        <begin position="358"/>
        <end position="373"/>
    </location>
</feature>
<evidence type="ECO:0000256" key="2">
    <source>
        <dbReference type="SAM" id="MobiDB-lite"/>
    </source>
</evidence>
<accession>A0A8J4RYK4</accession>
<dbReference type="PROSITE" id="PS50158">
    <property type="entry name" value="ZF_CCHC"/>
    <property type="match status" value="1"/>
</dbReference>
<feature type="compositionally biased region" description="Polar residues" evidence="2">
    <location>
        <begin position="345"/>
        <end position="356"/>
    </location>
</feature>
<feature type="region of interest" description="Disordered" evidence="2">
    <location>
        <begin position="232"/>
        <end position="279"/>
    </location>
</feature>
<keyword evidence="1" id="KW-0863">Zinc-finger</keyword>
<evidence type="ECO:0000313" key="5">
    <source>
        <dbReference type="Proteomes" id="UP000737018"/>
    </source>
</evidence>
<sequence>MDCIDFGFDYYLVKFELVDDVDHILKGGPWFIGQHFLAIRQWELEFKASFATLSSVAVWIRLPELPIEFYENTALLKIGRAIGPVLRIYSHMANGERGYFTRLCIQVNLDKPLIRTIYLSKLAQCVQYEGINALCFSCGRIGHKVETCPHIIREASTKATKDRCTYSQEQGNEQGVGKDETELNRKEDYGGMDGVSRRKPSGKMRVKLQAVVQSHMGETSLEHSYLVRTRVVEQSNRDGKRKATNMQPVASVSEPSKTSTSNPNKLNMGKGAKGKSSSAKAKQKAISLVGNQPNGVGLSFKTGEAYIGLGKGFMSRDGDCQGPFVFSSPLGNIIYAEAEVNEAVTTPSKGNNNGGARSNRDRGGMDSARDNRVGDFGGQTGGMLDDGQCISGKNDPTCGANDQWNNPDKGNTRHIGDHQALHNSISGEVGVEDGSDGGMEIEGH</sequence>
<dbReference type="InterPro" id="IPR025558">
    <property type="entry name" value="DUF4283"/>
</dbReference>
<reference evidence="4" key="1">
    <citation type="submission" date="2020-03" db="EMBL/GenBank/DDBJ databases">
        <title>Castanea mollissima Vanexum genome sequencing.</title>
        <authorList>
            <person name="Staton M."/>
        </authorList>
    </citation>
    <scope>NUCLEOTIDE SEQUENCE</scope>
    <source>
        <tissue evidence="4">Leaf</tissue>
    </source>
</reference>
<dbReference type="AlphaFoldDB" id="A0A8J4RYK4"/>
<keyword evidence="1" id="KW-0862">Zinc</keyword>
<dbReference type="PANTHER" id="PTHR31286">
    <property type="entry name" value="GLYCINE-RICH CELL WALL STRUCTURAL PROTEIN 1.8-LIKE"/>
    <property type="match status" value="1"/>
</dbReference>
<dbReference type="OrthoDB" id="1002431at2759"/>
<feature type="compositionally biased region" description="Polar residues" evidence="2">
    <location>
        <begin position="244"/>
        <end position="265"/>
    </location>
</feature>
<dbReference type="InterPro" id="IPR040256">
    <property type="entry name" value="At4g02000-like"/>
</dbReference>
<evidence type="ECO:0000259" key="3">
    <source>
        <dbReference type="PROSITE" id="PS50158"/>
    </source>
</evidence>
<proteinExistence type="predicted"/>
<dbReference type="InterPro" id="IPR001878">
    <property type="entry name" value="Znf_CCHC"/>
</dbReference>
<name>A0A8J4RYK4_9ROSI</name>
<protein>
    <recommendedName>
        <fullName evidence="3">CCHC-type domain-containing protein</fullName>
    </recommendedName>
</protein>
<dbReference type="Proteomes" id="UP000737018">
    <property type="component" value="Unassembled WGS sequence"/>
</dbReference>
<keyword evidence="5" id="KW-1185">Reference proteome</keyword>
<feature type="region of interest" description="Disordered" evidence="2">
    <location>
        <begin position="167"/>
        <end position="204"/>
    </location>
</feature>
<keyword evidence="1" id="KW-0479">Metal-binding</keyword>
<dbReference type="GO" id="GO:0008270">
    <property type="term" value="F:zinc ion binding"/>
    <property type="evidence" value="ECO:0007669"/>
    <property type="project" value="UniProtKB-KW"/>
</dbReference>
<gene>
    <name evidence="4" type="ORF">CMV_001084</name>
</gene>
<dbReference type="EMBL" id="JRKL02000063">
    <property type="protein sequence ID" value="KAF3975669.1"/>
    <property type="molecule type" value="Genomic_DNA"/>
</dbReference>
<feature type="compositionally biased region" description="Basic and acidic residues" evidence="2">
    <location>
        <begin position="176"/>
        <end position="189"/>
    </location>
</feature>
<dbReference type="Pfam" id="PF14111">
    <property type="entry name" value="DUF4283"/>
    <property type="match status" value="1"/>
</dbReference>
<evidence type="ECO:0000256" key="1">
    <source>
        <dbReference type="PROSITE-ProRule" id="PRU00047"/>
    </source>
</evidence>
<organism evidence="4 5">
    <name type="scientific">Castanea mollissima</name>
    <name type="common">Chinese chestnut</name>
    <dbReference type="NCBI Taxonomy" id="60419"/>
    <lineage>
        <taxon>Eukaryota</taxon>
        <taxon>Viridiplantae</taxon>
        <taxon>Streptophyta</taxon>
        <taxon>Embryophyta</taxon>
        <taxon>Tracheophyta</taxon>
        <taxon>Spermatophyta</taxon>
        <taxon>Magnoliopsida</taxon>
        <taxon>eudicotyledons</taxon>
        <taxon>Gunneridae</taxon>
        <taxon>Pentapetalae</taxon>
        <taxon>rosids</taxon>
        <taxon>fabids</taxon>
        <taxon>Fagales</taxon>
        <taxon>Fagaceae</taxon>
        <taxon>Castanea</taxon>
    </lineage>
</organism>
<dbReference type="GO" id="GO:0003676">
    <property type="term" value="F:nucleic acid binding"/>
    <property type="evidence" value="ECO:0007669"/>
    <property type="project" value="InterPro"/>
</dbReference>